<dbReference type="Pfam" id="PF14214">
    <property type="entry name" value="Helitron_like_N"/>
    <property type="match status" value="1"/>
</dbReference>
<feature type="non-terminal residue" evidence="3">
    <location>
        <position position="599"/>
    </location>
</feature>
<dbReference type="STRING" id="1330018.A0A167MGK1"/>
<dbReference type="Pfam" id="PF20209">
    <property type="entry name" value="DUF6570"/>
    <property type="match status" value="1"/>
</dbReference>
<protein>
    <submittedName>
        <fullName evidence="3">Uncharacterized protein</fullName>
    </submittedName>
</protein>
<evidence type="ECO:0000259" key="2">
    <source>
        <dbReference type="Pfam" id="PF20209"/>
    </source>
</evidence>
<name>A0A167MGK1_CALVF</name>
<feature type="domain" description="DUF6570" evidence="2">
    <location>
        <begin position="104"/>
        <end position="243"/>
    </location>
</feature>
<evidence type="ECO:0000259" key="1">
    <source>
        <dbReference type="Pfam" id="PF14214"/>
    </source>
</evidence>
<dbReference type="AlphaFoldDB" id="A0A167MGK1"/>
<sequence length="599" mass="67687">DTLIRSIIEEYTAATTLEALRDGICACCAEAFPTKTLRQVPVDDVDFSLLQDPYLPDSLHPLGYDYEGYHRAVLDPKGLSCTNECSGNISLCASCCSSLNRALLPPLALANSFYYAYEHVPDHVKTAFETATFIDRRLVARCSSTKICFRYFDNPESRAYRNGFTGMQHYHRGNVLIWPQDTAELNNVLPPPIDQIKESFVAVFAGGEAPTVDMLRRVEPVKANARVVRTILDFLLSRNKAYTCRTPDFPTGARFSAENFDALFPNAMVNTGPGAGSSYLFPCLKIGHVILEGSQVAVESDVAGRNSYDDSVIGDQDFFLEASGYSVTERSTASYQSMKADALAHCLDKRGAFLLSRKGSQAIHDLKNEFTLTWMFPHLDPFALGGFDDPRRRRPVSMEKQLGHLLRLADRRFQRDASFAFVFHNILQKRETLRKVRFRIPEGRHCTIVENISHVDPEVLAKLARKLEKDRWIRPSNPEEQLALRVLRRVHMLRDDVPGSDAYKRCRRNEIRSLVYRLGSPAFFITLTPSDIDGWLCQLAIDNYQESEFTLKGTTNKTRFRRAMRVAENPAIAAKVFHESMVRFRDIVLRVQNGAGLFG</sequence>
<evidence type="ECO:0000313" key="3">
    <source>
        <dbReference type="EMBL" id="KZO96690.1"/>
    </source>
</evidence>
<dbReference type="InterPro" id="IPR046700">
    <property type="entry name" value="DUF6570"/>
</dbReference>
<keyword evidence="4" id="KW-1185">Reference proteome</keyword>
<gene>
    <name evidence="3" type="ORF">CALVIDRAFT_467001</name>
</gene>
<dbReference type="OrthoDB" id="432234at2759"/>
<evidence type="ECO:0000313" key="4">
    <source>
        <dbReference type="Proteomes" id="UP000076738"/>
    </source>
</evidence>
<feature type="domain" description="Helitron helicase-like" evidence="1">
    <location>
        <begin position="406"/>
        <end position="590"/>
    </location>
</feature>
<feature type="non-terminal residue" evidence="3">
    <location>
        <position position="1"/>
    </location>
</feature>
<accession>A0A167MGK1</accession>
<organism evidence="3 4">
    <name type="scientific">Calocera viscosa (strain TUFC12733)</name>
    <dbReference type="NCBI Taxonomy" id="1330018"/>
    <lineage>
        <taxon>Eukaryota</taxon>
        <taxon>Fungi</taxon>
        <taxon>Dikarya</taxon>
        <taxon>Basidiomycota</taxon>
        <taxon>Agaricomycotina</taxon>
        <taxon>Dacrymycetes</taxon>
        <taxon>Dacrymycetales</taxon>
        <taxon>Dacrymycetaceae</taxon>
        <taxon>Calocera</taxon>
    </lineage>
</organism>
<reference evidence="3 4" key="1">
    <citation type="journal article" date="2016" name="Mol. Biol. Evol.">
        <title>Comparative Genomics of Early-Diverging Mushroom-Forming Fungi Provides Insights into the Origins of Lignocellulose Decay Capabilities.</title>
        <authorList>
            <person name="Nagy L.G."/>
            <person name="Riley R."/>
            <person name="Tritt A."/>
            <person name="Adam C."/>
            <person name="Daum C."/>
            <person name="Floudas D."/>
            <person name="Sun H."/>
            <person name="Yadav J.S."/>
            <person name="Pangilinan J."/>
            <person name="Larsson K.H."/>
            <person name="Matsuura K."/>
            <person name="Barry K."/>
            <person name="Labutti K."/>
            <person name="Kuo R."/>
            <person name="Ohm R.A."/>
            <person name="Bhattacharya S.S."/>
            <person name="Shirouzu T."/>
            <person name="Yoshinaga Y."/>
            <person name="Martin F.M."/>
            <person name="Grigoriev I.V."/>
            <person name="Hibbett D.S."/>
        </authorList>
    </citation>
    <scope>NUCLEOTIDE SEQUENCE [LARGE SCALE GENOMIC DNA]</scope>
    <source>
        <strain evidence="3 4">TUFC12733</strain>
    </source>
</reference>
<dbReference type="EMBL" id="KV417283">
    <property type="protein sequence ID" value="KZO96690.1"/>
    <property type="molecule type" value="Genomic_DNA"/>
</dbReference>
<dbReference type="Proteomes" id="UP000076738">
    <property type="component" value="Unassembled WGS sequence"/>
</dbReference>
<dbReference type="InterPro" id="IPR025476">
    <property type="entry name" value="Helitron_helicase-like"/>
</dbReference>
<proteinExistence type="predicted"/>